<dbReference type="AlphaFoldDB" id="S7QA25"/>
<dbReference type="RefSeq" id="XP_007865429.1">
    <property type="nucleotide sequence ID" value="XM_007867238.1"/>
</dbReference>
<dbReference type="eggNOG" id="ENOG502SVW4">
    <property type="taxonomic scope" value="Eukaryota"/>
</dbReference>
<dbReference type="EMBL" id="KB469300">
    <property type="protein sequence ID" value="EPQ56756.1"/>
    <property type="molecule type" value="Genomic_DNA"/>
</dbReference>
<dbReference type="HOGENOM" id="CLU_419802_0_0_1"/>
<dbReference type="GeneID" id="19301763"/>
<evidence type="ECO:0000313" key="1">
    <source>
        <dbReference type="EMBL" id="EPQ56756.1"/>
    </source>
</evidence>
<keyword evidence="2" id="KW-1185">Reference proteome</keyword>
<dbReference type="Proteomes" id="UP000030669">
    <property type="component" value="Unassembled WGS sequence"/>
</dbReference>
<dbReference type="InterPro" id="IPR011009">
    <property type="entry name" value="Kinase-like_dom_sf"/>
</dbReference>
<dbReference type="OMA" id="RDANIMV"/>
<protein>
    <submittedName>
        <fullName evidence="1">Uncharacterized protein</fullName>
    </submittedName>
</protein>
<gene>
    <name evidence="1" type="ORF">GLOTRDRAFT_128693</name>
</gene>
<name>S7QA25_GLOTA</name>
<accession>S7QA25</accession>
<dbReference type="KEGG" id="gtr:GLOTRDRAFT_128693"/>
<proteinExistence type="predicted"/>
<organism evidence="1 2">
    <name type="scientific">Gloeophyllum trabeum (strain ATCC 11539 / FP-39264 / Madison 617)</name>
    <name type="common">Brown rot fungus</name>
    <dbReference type="NCBI Taxonomy" id="670483"/>
    <lineage>
        <taxon>Eukaryota</taxon>
        <taxon>Fungi</taxon>
        <taxon>Dikarya</taxon>
        <taxon>Basidiomycota</taxon>
        <taxon>Agaricomycotina</taxon>
        <taxon>Agaricomycetes</taxon>
        <taxon>Gloeophyllales</taxon>
        <taxon>Gloeophyllaceae</taxon>
        <taxon>Gloeophyllum</taxon>
    </lineage>
</organism>
<evidence type="ECO:0000313" key="2">
    <source>
        <dbReference type="Proteomes" id="UP000030669"/>
    </source>
</evidence>
<dbReference type="OrthoDB" id="3261131at2759"/>
<reference evidence="1 2" key="1">
    <citation type="journal article" date="2012" name="Science">
        <title>The Paleozoic origin of enzymatic lignin decomposition reconstructed from 31 fungal genomes.</title>
        <authorList>
            <person name="Floudas D."/>
            <person name="Binder M."/>
            <person name="Riley R."/>
            <person name="Barry K."/>
            <person name="Blanchette R.A."/>
            <person name="Henrissat B."/>
            <person name="Martinez A.T."/>
            <person name="Otillar R."/>
            <person name="Spatafora J.W."/>
            <person name="Yadav J.S."/>
            <person name="Aerts A."/>
            <person name="Benoit I."/>
            <person name="Boyd A."/>
            <person name="Carlson A."/>
            <person name="Copeland A."/>
            <person name="Coutinho P.M."/>
            <person name="de Vries R.P."/>
            <person name="Ferreira P."/>
            <person name="Findley K."/>
            <person name="Foster B."/>
            <person name="Gaskell J."/>
            <person name="Glotzer D."/>
            <person name="Gorecki P."/>
            <person name="Heitman J."/>
            <person name="Hesse C."/>
            <person name="Hori C."/>
            <person name="Igarashi K."/>
            <person name="Jurgens J.A."/>
            <person name="Kallen N."/>
            <person name="Kersten P."/>
            <person name="Kohler A."/>
            <person name="Kuees U."/>
            <person name="Kumar T.K.A."/>
            <person name="Kuo A."/>
            <person name="LaButti K."/>
            <person name="Larrondo L.F."/>
            <person name="Lindquist E."/>
            <person name="Ling A."/>
            <person name="Lombard V."/>
            <person name="Lucas S."/>
            <person name="Lundell T."/>
            <person name="Martin R."/>
            <person name="McLaughlin D.J."/>
            <person name="Morgenstern I."/>
            <person name="Morin E."/>
            <person name="Murat C."/>
            <person name="Nagy L.G."/>
            <person name="Nolan M."/>
            <person name="Ohm R.A."/>
            <person name="Patyshakuliyeva A."/>
            <person name="Rokas A."/>
            <person name="Ruiz-Duenas F.J."/>
            <person name="Sabat G."/>
            <person name="Salamov A."/>
            <person name="Samejima M."/>
            <person name="Schmutz J."/>
            <person name="Slot J.C."/>
            <person name="St John F."/>
            <person name="Stenlid J."/>
            <person name="Sun H."/>
            <person name="Sun S."/>
            <person name="Syed K."/>
            <person name="Tsang A."/>
            <person name="Wiebenga A."/>
            <person name="Young D."/>
            <person name="Pisabarro A."/>
            <person name="Eastwood D.C."/>
            <person name="Martin F."/>
            <person name="Cullen D."/>
            <person name="Grigoriev I.V."/>
            <person name="Hibbett D.S."/>
        </authorList>
    </citation>
    <scope>NUCLEOTIDE SEQUENCE [LARGE SCALE GENOMIC DNA]</scope>
    <source>
        <strain evidence="1 2">ATCC 11539</strain>
    </source>
</reference>
<sequence>MPEICLNVLSIHPTESSQVFEISVDDALPTSKLKSAIENHLRWPESTHLWMAPPGIYCELGVVRKQHASSYPRDTPLDDVPRKWITKARARSEEELHFIAISLEPFIFRLYNMQTGTITSCEARLNAQDPIRLFVGDASDTKVYKLPPEYRSQDADLSTLDLTKLTEVRMGDLLCDHYPWGPLSHEVQFVIAPPPKQHSSEDGDVLGDLPSLRDERMEFFESHPMKPPSSETVEGSCEAMETGRPLDTTVPASLFDKILFELHHDLSSATPSDTDWEVFYELRRVMKGIFTKELFRRNAFHTILQQVLPDLPRPGRIGPYETDGDMCVPMSGARFIYWIDEIKNELVKIHTEPHVQAARCYLEHCRECTLKGMDLVHFNFPAILICQIGTLMIISVAVLTSKPFVQQLATVSLNAHNTDIQQMEAGARAIAALRIAAASLSAQYPSLLEDRSRQPKYPFPRSFILDGTIVNFTYVKALYPQKRLYRADCEYEGSPRKVIVKYTLRYSRQAHVRAVALGFAPRLLDVQEFYQWYMVVMEDVSADYTPLYAWQGKTEELEEPVREVVDKLHNDGFVHGDVRDVNILVRNAASDGQPRILLVDWDWAGREGEVRYPRNISPDIPRHQDAVAGAIIKRSHDVKMVDDLFPKTHPQDS</sequence>
<dbReference type="SUPFAM" id="SSF56112">
    <property type="entry name" value="Protein kinase-like (PK-like)"/>
    <property type="match status" value="1"/>
</dbReference>